<dbReference type="AlphaFoldDB" id="A0AAV3X8L3"/>
<protein>
    <submittedName>
        <fullName evidence="4">Ankyrin repeat domain-containing protein 1</fullName>
    </submittedName>
</protein>
<proteinExistence type="predicted"/>
<dbReference type="PANTHER" id="PTHR24173:SF74">
    <property type="entry name" value="ANKYRIN REPEAT DOMAIN-CONTAINING PROTEIN 16"/>
    <property type="match status" value="1"/>
</dbReference>
<comment type="caution">
    <text evidence="4">The sequence shown here is derived from an EMBL/GenBank/DDBJ whole genome shotgun (WGS) entry which is preliminary data.</text>
</comment>
<reference evidence="4 5" key="1">
    <citation type="journal article" date="2021" name="Elife">
        <title>Chloroplast acquisition without the gene transfer in kleptoplastic sea slugs, Plakobranchus ocellatus.</title>
        <authorList>
            <person name="Maeda T."/>
            <person name="Takahashi S."/>
            <person name="Yoshida T."/>
            <person name="Shimamura S."/>
            <person name="Takaki Y."/>
            <person name="Nagai Y."/>
            <person name="Toyoda A."/>
            <person name="Suzuki Y."/>
            <person name="Arimoto A."/>
            <person name="Ishii H."/>
            <person name="Satoh N."/>
            <person name="Nishiyama T."/>
            <person name="Hasebe M."/>
            <person name="Maruyama T."/>
            <person name="Minagawa J."/>
            <person name="Obokata J."/>
            <person name="Shigenobu S."/>
        </authorList>
    </citation>
    <scope>NUCLEOTIDE SEQUENCE [LARGE SCALE GENOMIC DNA]</scope>
</reference>
<keyword evidence="1" id="KW-0677">Repeat</keyword>
<sequence length="454" mass="50048">MAADSSGQMYFAVTDNDPARLQELIRSGGDVDQFYEDVTNISTKSLLHVCCGRGHVQCLRILIENGAKLDVRDDWGQTPLMYSVSIQFPEAAQVLLEAEPELINCQDRFGKSPLHCAVSAGSEELVRLLLRFGADVNVRCHEGLTPLMCCSMADPEGLKVKLMEVLMEAGCLIDLMDYRGRRTALHIAVSAGNVPAVEKLISAGADVNCIEKTLRTPLTLAITAGMKGGLVNEASAQIVSLLVSAGAKLDVCVNESCNPLMTSALLKSEPAVRYFLSLGANPNVKCSVYKRRRRVEYLLDPFELAYMEGYFDLCKLMVQAGYSVHRLRQCFLRDFLKETTSSDAAIRTVPEPRNPNAGSGLLGAAETPNDMTLTLEHAQRLPDDWRDILQWLITKASNARSLREESMFAVRSIIGYRLLNCIDHLPVPKLVKQHLMLGHLGLDEPVFSSSFLNN</sequence>
<gene>
    <name evidence="4" type="ORF">PoB_000223100</name>
</gene>
<dbReference type="PRINTS" id="PR01415">
    <property type="entry name" value="ANKYRIN"/>
</dbReference>
<dbReference type="EMBL" id="BLXT01000298">
    <property type="protein sequence ID" value="GFN75725.1"/>
    <property type="molecule type" value="Genomic_DNA"/>
</dbReference>
<keyword evidence="5" id="KW-1185">Reference proteome</keyword>
<feature type="repeat" description="ANK" evidence="3">
    <location>
        <begin position="42"/>
        <end position="74"/>
    </location>
</feature>
<evidence type="ECO:0000313" key="4">
    <source>
        <dbReference type="EMBL" id="GFN75725.1"/>
    </source>
</evidence>
<feature type="repeat" description="ANK" evidence="3">
    <location>
        <begin position="109"/>
        <end position="141"/>
    </location>
</feature>
<dbReference type="InterPro" id="IPR036770">
    <property type="entry name" value="Ankyrin_rpt-contain_sf"/>
</dbReference>
<feature type="repeat" description="ANK" evidence="3">
    <location>
        <begin position="180"/>
        <end position="212"/>
    </location>
</feature>
<organism evidence="4 5">
    <name type="scientific">Plakobranchus ocellatus</name>
    <dbReference type="NCBI Taxonomy" id="259542"/>
    <lineage>
        <taxon>Eukaryota</taxon>
        <taxon>Metazoa</taxon>
        <taxon>Spiralia</taxon>
        <taxon>Lophotrochozoa</taxon>
        <taxon>Mollusca</taxon>
        <taxon>Gastropoda</taxon>
        <taxon>Heterobranchia</taxon>
        <taxon>Euthyneura</taxon>
        <taxon>Panpulmonata</taxon>
        <taxon>Sacoglossa</taxon>
        <taxon>Placobranchoidea</taxon>
        <taxon>Plakobranchidae</taxon>
        <taxon>Plakobranchus</taxon>
    </lineage>
</organism>
<dbReference type="InterPro" id="IPR002110">
    <property type="entry name" value="Ankyrin_rpt"/>
</dbReference>
<accession>A0AAV3X8L3</accession>
<evidence type="ECO:0000256" key="2">
    <source>
        <dbReference type="ARBA" id="ARBA00023043"/>
    </source>
</evidence>
<dbReference type="PROSITE" id="PS50297">
    <property type="entry name" value="ANK_REP_REGION"/>
    <property type="match status" value="3"/>
</dbReference>
<evidence type="ECO:0000256" key="1">
    <source>
        <dbReference type="ARBA" id="ARBA00022737"/>
    </source>
</evidence>
<keyword evidence="2 3" id="KW-0040">ANK repeat</keyword>
<dbReference type="SMART" id="SM00248">
    <property type="entry name" value="ANK"/>
    <property type="match status" value="9"/>
</dbReference>
<dbReference type="PANTHER" id="PTHR24173">
    <property type="entry name" value="ANKYRIN REPEAT CONTAINING"/>
    <property type="match status" value="1"/>
</dbReference>
<dbReference type="Proteomes" id="UP000735302">
    <property type="component" value="Unassembled WGS sequence"/>
</dbReference>
<dbReference type="PROSITE" id="PS50088">
    <property type="entry name" value="ANK_REPEAT"/>
    <property type="match status" value="3"/>
</dbReference>
<evidence type="ECO:0000256" key="3">
    <source>
        <dbReference type="PROSITE-ProRule" id="PRU00023"/>
    </source>
</evidence>
<name>A0AAV3X8L3_9GAST</name>
<evidence type="ECO:0000313" key="5">
    <source>
        <dbReference type="Proteomes" id="UP000735302"/>
    </source>
</evidence>
<dbReference type="Pfam" id="PF12796">
    <property type="entry name" value="Ank_2"/>
    <property type="match status" value="3"/>
</dbReference>
<dbReference type="SUPFAM" id="SSF48403">
    <property type="entry name" value="Ankyrin repeat"/>
    <property type="match status" value="2"/>
</dbReference>
<dbReference type="Gene3D" id="1.25.40.20">
    <property type="entry name" value="Ankyrin repeat-containing domain"/>
    <property type="match status" value="3"/>
</dbReference>